<evidence type="ECO:0000256" key="3">
    <source>
        <dbReference type="ARBA" id="ARBA00022737"/>
    </source>
</evidence>
<keyword evidence="6" id="KW-1185">Reference proteome</keyword>
<evidence type="ECO:0000256" key="4">
    <source>
        <dbReference type="ARBA" id="ARBA00023315"/>
    </source>
</evidence>
<protein>
    <submittedName>
        <fullName evidence="5">CatB-related O-acetyltransferase</fullName>
    </submittedName>
</protein>
<dbReference type="CDD" id="cd03349">
    <property type="entry name" value="LbH_XAT"/>
    <property type="match status" value="1"/>
</dbReference>
<comment type="caution">
    <text evidence="5">The sequence shown here is derived from an EMBL/GenBank/DDBJ whole genome shotgun (WGS) entry which is preliminary data.</text>
</comment>
<dbReference type="AlphaFoldDB" id="A0A5R8M7P0"/>
<keyword evidence="4" id="KW-0012">Acyltransferase</keyword>
<evidence type="ECO:0000256" key="2">
    <source>
        <dbReference type="ARBA" id="ARBA00022679"/>
    </source>
</evidence>
<name>A0A5R8M7P0_9GAMM</name>
<dbReference type="Gene3D" id="2.160.10.10">
    <property type="entry name" value="Hexapeptide repeat proteins"/>
    <property type="match status" value="1"/>
</dbReference>
<dbReference type="InterPro" id="IPR050179">
    <property type="entry name" value="Trans_hexapeptide_repeat"/>
</dbReference>
<dbReference type="InterPro" id="IPR018357">
    <property type="entry name" value="Hexapep_transf_CS"/>
</dbReference>
<dbReference type="Pfam" id="PF00132">
    <property type="entry name" value="Hexapep"/>
    <property type="match status" value="1"/>
</dbReference>
<dbReference type="SUPFAM" id="SSF51161">
    <property type="entry name" value="Trimeric LpxA-like enzymes"/>
    <property type="match status" value="1"/>
</dbReference>
<dbReference type="GO" id="GO:0016746">
    <property type="term" value="F:acyltransferase activity"/>
    <property type="evidence" value="ECO:0007669"/>
    <property type="project" value="UniProtKB-KW"/>
</dbReference>
<dbReference type="OrthoDB" id="9815592at2"/>
<reference evidence="5 6" key="1">
    <citation type="journal article" date="2007" name="Int. J. Syst. Evol. Microbiol.">
        <title>Halomonas saccharevitans sp. nov., Halomonas arcis sp. nov. and Halomonas subterranea sp. nov., halophilic bacteria isolated from hypersaline environments of China.</title>
        <authorList>
            <person name="Xu X.W."/>
            <person name="Wu Y.H."/>
            <person name="Zhou Z."/>
            <person name="Wang C.S."/>
            <person name="Zhou Y.G."/>
            <person name="Zhang H.B."/>
            <person name="Wang Y."/>
            <person name="Wu M."/>
        </authorList>
    </citation>
    <scope>NUCLEOTIDE SEQUENCE [LARGE SCALE GENOMIC DNA]</scope>
    <source>
        <strain evidence="5 6">TBZ3</strain>
    </source>
</reference>
<keyword evidence="2 5" id="KW-0808">Transferase</keyword>
<dbReference type="InterPro" id="IPR011004">
    <property type="entry name" value="Trimer_LpxA-like_sf"/>
</dbReference>
<dbReference type="Proteomes" id="UP000306973">
    <property type="component" value="Unassembled WGS sequence"/>
</dbReference>
<accession>A0A5R8M7P0</accession>
<gene>
    <name evidence="5" type="ORF">FEI13_17880</name>
</gene>
<evidence type="ECO:0000313" key="5">
    <source>
        <dbReference type="EMBL" id="TLF45515.1"/>
    </source>
</evidence>
<keyword evidence="3" id="KW-0677">Repeat</keyword>
<sequence>MNFFKKIRIWLGCKRFELNRAADFKRRNIKVAKGSYLSGGVKIGDCTRINSPSYITDCSIGSFCAIGGRLVVRNSNHSINTINMQDWAQSKIIESDLRVVGFSKGDVEVGNGVWIGDSVIILPGVKVGNGAVIGAGSVVTKSVPPYAIVVGNPAKVIKYRFSPEIIELIKDVQWWNWTYDEMRRAKAFFEIDFKATDAIDIKKRLKEMGVI</sequence>
<organism evidence="5 6">
    <name type="scientific">Halomonas urmiana</name>
    <dbReference type="NCBI Taxonomy" id="490901"/>
    <lineage>
        <taxon>Bacteria</taxon>
        <taxon>Pseudomonadati</taxon>
        <taxon>Pseudomonadota</taxon>
        <taxon>Gammaproteobacteria</taxon>
        <taxon>Oceanospirillales</taxon>
        <taxon>Halomonadaceae</taxon>
        <taxon>Halomonas</taxon>
    </lineage>
</organism>
<evidence type="ECO:0000256" key="1">
    <source>
        <dbReference type="ARBA" id="ARBA00007274"/>
    </source>
</evidence>
<proteinExistence type="inferred from homology"/>
<comment type="similarity">
    <text evidence="1">Belongs to the transferase hexapeptide repeat family.</text>
</comment>
<dbReference type="PANTHER" id="PTHR43300">
    <property type="entry name" value="ACETYLTRANSFERASE"/>
    <property type="match status" value="1"/>
</dbReference>
<dbReference type="InterPro" id="IPR001451">
    <property type="entry name" value="Hexapep"/>
</dbReference>
<dbReference type="PANTHER" id="PTHR43300:SF11">
    <property type="entry name" value="ACETYLTRANSFERASE RV3034C-RELATED"/>
    <property type="match status" value="1"/>
</dbReference>
<dbReference type="PROSITE" id="PS00101">
    <property type="entry name" value="HEXAPEP_TRANSFERASES"/>
    <property type="match status" value="1"/>
</dbReference>
<dbReference type="EMBL" id="VBUI01000041">
    <property type="protein sequence ID" value="TLF45515.1"/>
    <property type="molecule type" value="Genomic_DNA"/>
</dbReference>
<evidence type="ECO:0000313" key="6">
    <source>
        <dbReference type="Proteomes" id="UP000306973"/>
    </source>
</evidence>